<dbReference type="PANTHER" id="PTHR21576">
    <property type="entry name" value="UNCHARACTERIZED NODULIN-LIKE PROTEIN"/>
    <property type="match status" value="1"/>
</dbReference>
<feature type="domain" description="Nodulin-like" evidence="7">
    <location>
        <begin position="5"/>
        <end position="253"/>
    </location>
</feature>
<dbReference type="InterPro" id="IPR010658">
    <property type="entry name" value="Nodulin-like"/>
</dbReference>
<comment type="subcellular location">
    <subcellularLocation>
        <location evidence="1">Membrane</location>
        <topology evidence="1">Multi-pass membrane protein</topology>
    </subcellularLocation>
</comment>
<sequence length="537" mass="56899">MVALQWLSLVAAIWLQSVNGTNLNFPAYSSRLKQLLSLSQVQLNDLAFANDAGKLFGWFSGIAAAYLPLWLVLLIGSSLGFVGYGVQYLFLINRISSLSFQQVFLLTAVAGNSICWINTVCYIVAIRNFPLDSQVAVGISTSYVGLSAKIFTDVVEAAIGGSASPDDRAGAYLLLNSVLPLVVSVVASPFTRDAEIGKSRSLAGGFGLMFVITIATGIYAVITSVGSSSSSISRSLNLAGMAVWMAIPLLVPVTEQIKEAWQGKCLLRRDVGVCKKNNLPAAGEEGGAAAKEEEGIGEREEMGAMGMVKKADFWIYYMVYLFGATLGLVYMNNLGQIAESRGCAATASLVSLSSSFSFFGRLLPSLCDSIIFSRSRSSGNQPAGREESKISRAASIGAAMAPMCGAFFLLLHGSHICLYISTAVIGTCTGAITSLAVSATAELFGARNFGVNHNVVVTNIPIGSFLFGNAAAIVYKRQGRRHAHGGGGGGGCMGTQCFHATFLLWGSLCSLGTWLALLLHARTRRYFASPPEIQEIN</sequence>
<reference evidence="9 10" key="1">
    <citation type="submission" date="2018-04" db="EMBL/GenBank/DDBJ databases">
        <authorList>
            <person name="Vogel A."/>
        </authorList>
    </citation>
    <scope>NUCLEOTIDE SEQUENCE [LARGE SCALE GENOMIC DNA]</scope>
</reference>
<accession>A0A484L618</accession>
<protein>
    <submittedName>
        <fullName evidence="9">Uncharacterized protein</fullName>
    </submittedName>
</protein>
<keyword evidence="6" id="KW-0732">Signal</keyword>
<feature type="transmembrane region" description="Helical" evidence="5">
    <location>
        <begin position="393"/>
        <end position="412"/>
    </location>
</feature>
<keyword evidence="3 5" id="KW-1133">Transmembrane helix</keyword>
<evidence type="ECO:0000256" key="3">
    <source>
        <dbReference type="ARBA" id="ARBA00022989"/>
    </source>
</evidence>
<feature type="transmembrane region" description="Helical" evidence="5">
    <location>
        <begin position="502"/>
        <end position="521"/>
    </location>
</feature>
<feature type="transmembrane region" description="Helical" evidence="5">
    <location>
        <begin position="169"/>
        <end position="190"/>
    </location>
</feature>
<feature type="domain" description="NFD4 C-terminal" evidence="8">
    <location>
        <begin position="298"/>
        <end position="528"/>
    </location>
</feature>
<feature type="chain" id="PRO_5019746078" evidence="6">
    <location>
        <begin position="21"/>
        <end position="537"/>
    </location>
</feature>
<evidence type="ECO:0000313" key="10">
    <source>
        <dbReference type="Proteomes" id="UP000595140"/>
    </source>
</evidence>
<dbReference type="Proteomes" id="UP000595140">
    <property type="component" value="Unassembled WGS sequence"/>
</dbReference>
<dbReference type="Pfam" id="PF23262">
    <property type="entry name" value="NFD4_C"/>
    <property type="match status" value="1"/>
</dbReference>
<feature type="transmembrane region" description="Helical" evidence="5">
    <location>
        <begin position="67"/>
        <end position="91"/>
    </location>
</feature>
<evidence type="ECO:0000256" key="6">
    <source>
        <dbReference type="SAM" id="SignalP"/>
    </source>
</evidence>
<name>A0A484L618_9ASTE</name>
<feature type="signal peptide" evidence="6">
    <location>
        <begin position="1"/>
        <end position="20"/>
    </location>
</feature>
<evidence type="ECO:0000256" key="2">
    <source>
        <dbReference type="ARBA" id="ARBA00022692"/>
    </source>
</evidence>
<evidence type="ECO:0000259" key="7">
    <source>
        <dbReference type="Pfam" id="PF06813"/>
    </source>
</evidence>
<dbReference type="GO" id="GO:0016020">
    <property type="term" value="C:membrane"/>
    <property type="evidence" value="ECO:0007669"/>
    <property type="project" value="UniProtKB-SubCell"/>
</dbReference>
<keyword evidence="2 5" id="KW-0812">Transmembrane</keyword>
<feature type="transmembrane region" description="Helical" evidence="5">
    <location>
        <begin position="313"/>
        <end position="331"/>
    </location>
</feature>
<proteinExistence type="predicted"/>
<evidence type="ECO:0000256" key="1">
    <source>
        <dbReference type="ARBA" id="ARBA00004141"/>
    </source>
</evidence>
<gene>
    <name evidence="9" type="ORF">CCAM_LOCUS13555</name>
</gene>
<dbReference type="AlphaFoldDB" id="A0A484L618"/>
<evidence type="ECO:0000256" key="4">
    <source>
        <dbReference type="ARBA" id="ARBA00023136"/>
    </source>
</evidence>
<feature type="transmembrane region" description="Helical" evidence="5">
    <location>
        <begin position="456"/>
        <end position="475"/>
    </location>
</feature>
<keyword evidence="10" id="KW-1185">Reference proteome</keyword>
<evidence type="ECO:0000313" key="9">
    <source>
        <dbReference type="EMBL" id="VFQ71779.1"/>
    </source>
</evidence>
<feature type="transmembrane region" description="Helical" evidence="5">
    <location>
        <begin position="202"/>
        <end position="222"/>
    </location>
</feature>
<evidence type="ECO:0000256" key="5">
    <source>
        <dbReference type="SAM" id="Phobius"/>
    </source>
</evidence>
<keyword evidence="4 5" id="KW-0472">Membrane</keyword>
<feature type="transmembrane region" description="Helical" evidence="5">
    <location>
        <begin position="418"/>
        <end position="444"/>
    </location>
</feature>
<feature type="transmembrane region" description="Helical" evidence="5">
    <location>
        <begin position="103"/>
        <end position="125"/>
    </location>
</feature>
<dbReference type="PANTHER" id="PTHR21576:SF11">
    <property type="entry name" value="MAJOR FACILITATOR SUPERFAMILY PROTEIN"/>
    <property type="match status" value="1"/>
</dbReference>
<dbReference type="OrthoDB" id="410267at2759"/>
<dbReference type="Pfam" id="PF06813">
    <property type="entry name" value="Nodulin-like"/>
    <property type="match status" value="1"/>
</dbReference>
<evidence type="ECO:0000259" key="8">
    <source>
        <dbReference type="Pfam" id="PF23262"/>
    </source>
</evidence>
<dbReference type="InterPro" id="IPR056555">
    <property type="entry name" value="NFD4_C"/>
</dbReference>
<dbReference type="EMBL" id="OOIL02001079">
    <property type="protein sequence ID" value="VFQ71779.1"/>
    <property type="molecule type" value="Genomic_DNA"/>
</dbReference>
<organism evidence="9 10">
    <name type="scientific">Cuscuta campestris</name>
    <dbReference type="NCBI Taxonomy" id="132261"/>
    <lineage>
        <taxon>Eukaryota</taxon>
        <taxon>Viridiplantae</taxon>
        <taxon>Streptophyta</taxon>
        <taxon>Embryophyta</taxon>
        <taxon>Tracheophyta</taxon>
        <taxon>Spermatophyta</taxon>
        <taxon>Magnoliopsida</taxon>
        <taxon>eudicotyledons</taxon>
        <taxon>Gunneridae</taxon>
        <taxon>Pentapetalae</taxon>
        <taxon>asterids</taxon>
        <taxon>lamiids</taxon>
        <taxon>Solanales</taxon>
        <taxon>Convolvulaceae</taxon>
        <taxon>Cuscuteae</taxon>
        <taxon>Cuscuta</taxon>
        <taxon>Cuscuta subgen. Grammica</taxon>
        <taxon>Cuscuta sect. Cleistogrammica</taxon>
    </lineage>
</organism>